<comment type="caution">
    <text evidence="2">The sequence shown here is derived from an EMBL/GenBank/DDBJ whole genome shotgun (WGS) entry which is preliminary data.</text>
</comment>
<evidence type="ECO:0000256" key="1">
    <source>
        <dbReference type="SAM" id="MobiDB-lite"/>
    </source>
</evidence>
<sequence length="89" mass="9576">MEDDDYPIKTLVVEVMGEQNEHTRNSKSKSSKKAPKPSWPPFPPRFGLGPLAVAENGNYKGANSTTPTRTASATGSGVNEEDQLTSDPD</sequence>
<feature type="compositionally biased region" description="Basic residues" evidence="1">
    <location>
        <begin position="25"/>
        <end position="35"/>
    </location>
</feature>
<reference evidence="2 3" key="1">
    <citation type="submission" date="2024-01" db="EMBL/GenBank/DDBJ databases">
        <title>A draft genome for the cacao thread blight pathogen Marasmiellus scandens.</title>
        <authorList>
            <person name="Baruah I.K."/>
            <person name="Leung J."/>
            <person name="Bukari Y."/>
            <person name="Amoako-Attah I."/>
            <person name="Meinhardt L.W."/>
            <person name="Bailey B.A."/>
            <person name="Cohen S.P."/>
        </authorList>
    </citation>
    <scope>NUCLEOTIDE SEQUENCE [LARGE SCALE GENOMIC DNA]</scope>
    <source>
        <strain evidence="2 3">GH-19</strain>
    </source>
</reference>
<accession>A0ABR1INV0</accession>
<feature type="compositionally biased region" description="Polar residues" evidence="1">
    <location>
        <begin position="61"/>
        <end position="77"/>
    </location>
</feature>
<dbReference type="Proteomes" id="UP001498398">
    <property type="component" value="Unassembled WGS sequence"/>
</dbReference>
<feature type="compositionally biased region" description="Acidic residues" evidence="1">
    <location>
        <begin position="79"/>
        <end position="89"/>
    </location>
</feature>
<proteinExistence type="predicted"/>
<gene>
    <name evidence="2" type="ORF">VKT23_019619</name>
</gene>
<name>A0ABR1INV0_9AGAR</name>
<feature type="region of interest" description="Disordered" evidence="1">
    <location>
        <begin position="15"/>
        <end position="89"/>
    </location>
</feature>
<keyword evidence="3" id="KW-1185">Reference proteome</keyword>
<dbReference type="EMBL" id="JBANRG010000106">
    <property type="protein sequence ID" value="KAK7435497.1"/>
    <property type="molecule type" value="Genomic_DNA"/>
</dbReference>
<evidence type="ECO:0000313" key="3">
    <source>
        <dbReference type="Proteomes" id="UP001498398"/>
    </source>
</evidence>
<evidence type="ECO:0000313" key="2">
    <source>
        <dbReference type="EMBL" id="KAK7435497.1"/>
    </source>
</evidence>
<protein>
    <submittedName>
        <fullName evidence="2">Uncharacterized protein</fullName>
    </submittedName>
</protein>
<organism evidence="2 3">
    <name type="scientific">Marasmiellus scandens</name>
    <dbReference type="NCBI Taxonomy" id="2682957"/>
    <lineage>
        <taxon>Eukaryota</taxon>
        <taxon>Fungi</taxon>
        <taxon>Dikarya</taxon>
        <taxon>Basidiomycota</taxon>
        <taxon>Agaricomycotina</taxon>
        <taxon>Agaricomycetes</taxon>
        <taxon>Agaricomycetidae</taxon>
        <taxon>Agaricales</taxon>
        <taxon>Marasmiineae</taxon>
        <taxon>Omphalotaceae</taxon>
        <taxon>Marasmiellus</taxon>
    </lineage>
</organism>